<gene>
    <name evidence="2" type="ORF">DGYR_LOCUS11999</name>
</gene>
<keyword evidence="3" id="KW-1185">Reference proteome</keyword>
<dbReference type="EMBL" id="CAJFCJ010000021">
    <property type="protein sequence ID" value="CAD5124457.1"/>
    <property type="molecule type" value="Genomic_DNA"/>
</dbReference>
<feature type="signal peptide" evidence="1">
    <location>
        <begin position="1"/>
        <end position="18"/>
    </location>
</feature>
<name>A0A7I8W7E9_9ANNE</name>
<keyword evidence="1" id="KW-0732">Signal</keyword>
<proteinExistence type="predicted"/>
<feature type="chain" id="PRO_5029669572" evidence="1">
    <location>
        <begin position="19"/>
        <end position="94"/>
    </location>
</feature>
<comment type="caution">
    <text evidence="2">The sequence shown here is derived from an EMBL/GenBank/DDBJ whole genome shotgun (WGS) entry which is preliminary data.</text>
</comment>
<accession>A0A7I8W7E9</accession>
<evidence type="ECO:0000313" key="2">
    <source>
        <dbReference type="EMBL" id="CAD5124457.1"/>
    </source>
</evidence>
<dbReference type="Proteomes" id="UP000549394">
    <property type="component" value="Unassembled WGS sequence"/>
</dbReference>
<dbReference type="AlphaFoldDB" id="A0A7I8W7E9"/>
<organism evidence="2 3">
    <name type="scientific">Dimorphilus gyrociliatus</name>
    <dbReference type="NCBI Taxonomy" id="2664684"/>
    <lineage>
        <taxon>Eukaryota</taxon>
        <taxon>Metazoa</taxon>
        <taxon>Spiralia</taxon>
        <taxon>Lophotrochozoa</taxon>
        <taxon>Annelida</taxon>
        <taxon>Polychaeta</taxon>
        <taxon>Polychaeta incertae sedis</taxon>
        <taxon>Dinophilidae</taxon>
        <taxon>Dimorphilus</taxon>
    </lineage>
</organism>
<protein>
    <submittedName>
        <fullName evidence="2">DgyrCDS12739</fullName>
    </submittedName>
</protein>
<reference evidence="2 3" key="1">
    <citation type="submission" date="2020-08" db="EMBL/GenBank/DDBJ databases">
        <authorList>
            <person name="Hejnol A."/>
        </authorList>
    </citation>
    <scope>NUCLEOTIDE SEQUENCE [LARGE SCALE GENOMIC DNA]</scope>
</reference>
<evidence type="ECO:0000313" key="3">
    <source>
        <dbReference type="Proteomes" id="UP000549394"/>
    </source>
</evidence>
<evidence type="ECO:0000256" key="1">
    <source>
        <dbReference type="SAM" id="SignalP"/>
    </source>
</evidence>
<sequence length="94" mass="10124">MSKAVCLIVLFALAAVHCAENSKAKVKRDLNEIGGGYVPFGLRDLEGIGGGFVPYNGKRALDEIGGGYLPSYGKRTAFAVRKLREMAKKHDLVV</sequence>